<dbReference type="Gene3D" id="2.10.270.10">
    <property type="entry name" value="Cholin Binding"/>
    <property type="match status" value="5"/>
</dbReference>
<dbReference type="Pfam" id="PF01183">
    <property type="entry name" value="Glyco_hydro_25"/>
    <property type="match status" value="1"/>
</dbReference>
<feature type="chain" id="PRO_5045995000" description="Glycoside hydrolase" evidence="4">
    <location>
        <begin position="19"/>
        <end position="586"/>
    </location>
</feature>
<dbReference type="Pfam" id="PF19127">
    <property type="entry name" value="Choline_bind_3"/>
    <property type="match status" value="4"/>
</dbReference>
<dbReference type="SUPFAM" id="SSF51445">
    <property type="entry name" value="(Trans)glycosidases"/>
    <property type="match status" value="1"/>
</dbReference>
<feature type="repeat" description="Cell wall-binding" evidence="3">
    <location>
        <begin position="531"/>
        <end position="550"/>
    </location>
</feature>
<dbReference type="Gene3D" id="3.20.20.80">
    <property type="entry name" value="Glycosidases"/>
    <property type="match status" value="1"/>
</dbReference>
<sequence length="586" mass="65224">MLFAIVLSLSVVPTAALAVEPDVAPDASDPNADVPNSWRYQDGEPVAVAGDEAPIMALSADARSLAPWSQGPDGFVNSRGEVIPNATRKGVDVSEWQGIINWEKVKADGIDFAILRVGYRRTLPMVDKQWLRNVAECERLGIPYGVYIYSYGKTVEDAAAEAEHVIAQLQKGGHKPVYPVYLDLEESSMASTSNRVLLGQMAKAFCEKVEAAGYRAGTYANLYWYNTFLTDSVFDRWTRWVAQYNVKCDYKKPYDMWQCTSQGSVDGIVGNVDLDFQIGSNIGKPLGWHAEGGAWYWYQQNGEPFKGAAGKPAWLYVSGRWYLFDKDGKMLTGWQDVEGQRYYLSSSGAMELGWLNLGGTWYYLSSSGAMAKGWQTVNGSRYYLGDDGRMRVGWVEVGGDWYYFESSGAMFTGWLNRGIWYWLDSQGKMAKGWCSLDGSWYYFASSGAMATGWVLDDKTWYWCEASGVMRANGWLNVGGTWYWLYPSGAMATGWVNLGGAWYYLRDNGAMATGWLLLGDTWYYLHGSGAMTTGWVNLGGTWYYLHGSGAMAANTWVGDYYLTASGAMAVSTQIGPWRVGADGRWIR</sequence>
<evidence type="ECO:0000256" key="2">
    <source>
        <dbReference type="ARBA" id="ARBA00022737"/>
    </source>
</evidence>
<dbReference type="PROSITE" id="PS51170">
    <property type="entry name" value="CW"/>
    <property type="match status" value="7"/>
</dbReference>
<keyword evidence="4" id="KW-0732">Signal</keyword>
<feature type="repeat" description="Cell wall-binding" evidence="3">
    <location>
        <begin position="371"/>
        <end position="390"/>
    </location>
</feature>
<dbReference type="CDD" id="cd06414">
    <property type="entry name" value="GH25_LytC-like"/>
    <property type="match status" value="1"/>
</dbReference>
<dbReference type="PANTHER" id="PTHR34135:SF2">
    <property type="entry name" value="LYSOZYME"/>
    <property type="match status" value="1"/>
</dbReference>
<reference evidence="5" key="1">
    <citation type="submission" date="2021-11" db="EMBL/GenBank/DDBJ databases">
        <title>A Novel Adlercreutzia Species, isolated from a Allomyrina dichotoma larva feces.</title>
        <authorList>
            <person name="Suh M.K."/>
        </authorList>
    </citation>
    <scope>NUCLEOTIDE SEQUENCE</scope>
    <source>
        <strain evidence="5">JBNU-10</strain>
    </source>
</reference>
<feature type="repeat" description="Cell wall-binding" evidence="3">
    <location>
        <begin position="430"/>
        <end position="449"/>
    </location>
</feature>
<feature type="repeat" description="Cell wall-binding" evidence="3">
    <location>
        <begin position="491"/>
        <end position="510"/>
    </location>
</feature>
<feature type="signal peptide" evidence="4">
    <location>
        <begin position="1"/>
        <end position="18"/>
    </location>
</feature>
<dbReference type="InterPro" id="IPR018337">
    <property type="entry name" value="Cell_wall/Cho-bd_repeat"/>
</dbReference>
<accession>A0ABS9WG90</accession>
<evidence type="ECO:0000313" key="5">
    <source>
        <dbReference type="EMBL" id="MCI2241790.1"/>
    </source>
</evidence>
<feature type="repeat" description="Cell wall-binding" evidence="3">
    <location>
        <begin position="351"/>
        <end position="370"/>
    </location>
</feature>
<feature type="repeat" description="Cell wall-binding" evidence="3">
    <location>
        <begin position="471"/>
        <end position="490"/>
    </location>
</feature>
<gene>
    <name evidence="5" type="ORF">LPT13_05400</name>
</gene>
<name>A0ABS9WG90_9ACTN</name>
<dbReference type="SUPFAM" id="SSF69360">
    <property type="entry name" value="Cell wall binding repeat"/>
    <property type="match status" value="2"/>
</dbReference>
<dbReference type="InterPro" id="IPR017853">
    <property type="entry name" value="GH"/>
</dbReference>
<keyword evidence="6" id="KW-1185">Reference proteome</keyword>
<proteinExistence type="inferred from homology"/>
<evidence type="ECO:0008006" key="7">
    <source>
        <dbReference type="Google" id="ProtNLM"/>
    </source>
</evidence>
<evidence type="ECO:0000256" key="3">
    <source>
        <dbReference type="PROSITE-ProRule" id="PRU00591"/>
    </source>
</evidence>
<evidence type="ECO:0000256" key="4">
    <source>
        <dbReference type="SAM" id="SignalP"/>
    </source>
</evidence>
<feature type="repeat" description="Cell wall-binding" evidence="3">
    <location>
        <begin position="391"/>
        <end position="410"/>
    </location>
</feature>
<dbReference type="Proteomes" id="UP001430755">
    <property type="component" value="Unassembled WGS sequence"/>
</dbReference>
<evidence type="ECO:0000256" key="1">
    <source>
        <dbReference type="ARBA" id="ARBA00010646"/>
    </source>
</evidence>
<comment type="caution">
    <text evidence="5">The sequence shown here is derived from an EMBL/GenBank/DDBJ whole genome shotgun (WGS) entry which is preliminary data.</text>
</comment>
<dbReference type="PROSITE" id="PS51904">
    <property type="entry name" value="GLYCOSYL_HYDROL_F25_2"/>
    <property type="match status" value="1"/>
</dbReference>
<dbReference type="RefSeq" id="WP_242164376.1">
    <property type="nucleotide sequence ID" value="NZ_JAJMLW010000002.1"/>
</dbReference>
<comment type="similarity">
    <text evidence="1">Belongs to the glycosyl hydrolase 25 family.</text>
</comment>
<evidence type="ECO:0000313" key="6">
    <source>
        <dbReference type="Proteomes" id="UP001430755"/>
    </source>
</evidence>
<dbReference type="Pfam" id="PF01473">
    <property type="entry name" value="Choline_bind_1"/>
    <property type="match status" value="2"/>
</dbReference>
<dbReference type="Pfam" id="PF19085">
    <property type="entry name" value="Choline_bind_2"/>
    <property type="match status" value="1"/>
</dbReference>
<protein>
    <recommendedName>
        <fullName evidence="7">Glycoside hydrolase</fullName>
    </recommendedName>
</protein>
<keyword evidence="2" id="KW-0677">Repeat</keyword>
<dbReference type="PANTHER" id="PTHR34135">
    <property type="entry name" value="LYSOZYME"/>
    <property type="match status" value="1"/>
</dbReference>
<dbReference type="InterPro" id="IPR002053">
    <property type="entry name" value="Glyco_hydro_25"/>
</dbReference>
<dbReference type="EMBL" id="JAJMLW010000002">
    <property type="protein sequence ID" value="MCI2241790.1"/>
    <property type="molecule type" value="Genomic_DNA"/>
</dbReference>
<organism evidence="5 6">
    <name type="scientific">Adlercreutzia faecimuris</name>
    <dbReference type="NCBI Taxonomy" id="2897341"/>
    <lineage>
        <taxon>Bacteria</taxon>
        <taxon>Bacillati</taxon>
        <taxon>Actinomycetota</taxon>
        <taxon>Coriobacteriia</taxon>
        <taxon>Eggerthellales</taxon>
        <taxon>Eggerthellaceae</taxon>
        <taxon>Adlercreutzia</taxon>
    </lineage>
</organism>